<dbReference type="GO" id="GO:0003677">
    <property type="term" value="F:DNA binding"/>
    <property type="evidence" value="ECO:0007669"/>
    <property type="project" value="UniProtKB-KW"/>
</dbReference>
<comment type="caution">
    <text evidence="5">The sequence shown here is derived from an EMBL/GenBank/DDBJ whole genome shotgun (WGS) entry which is preliminary data.</text>
</comment>
<evidence type="ECO:0000256" key="1">
    <source>
        <dbReference type="ARBA" id="ARBA00023015"/>
    </source>
</evidence>
<sequence>MKPAVAGRYQTIAEDLRQLIAAGNWRAGEQLPSETELASLYRSSLPTLRGALDLLQAEGLVEKFHGRGNFVRRPGDRTVYDSARHTSDRPPPSGSALRVTVEVRRVKASGDVASLLKIRAGSLLTEQEYVSIAGTSVRSVARLYVPLKVAKLERPEGVLSPWGDNVRELLTAAGVHVASTIERVTSRLPSAEEREIFRSPAPVLAVERASMDITGQVVEGALLTLPGDRAEAVFTTRTRVEGREESG</sequence>
<dbReference type="GO" id="GO:0003700">
    <property type="term" value="F:DNA-binding transcription factor activity"/>
    <property type="evidence" value="ECO:0007669"/>
    <property type="project" value="InterPro"/>
</dbReference>
<feature type="domain" description="HTH gntR-type" evidence="4">
    <location>
        <begin position="6"/>
        <end position="74"/>
    </location>
</feature>
<dbReference type="CDD" id="cd07377">
    <property type="entry name" value="WHTH_GntR"/>
    <property type="match status" value="1"/>
</dbReference>
<dbReference type="InterPro" id="IPR000524">
    <property type="entry name" value="Tscrpt_reg_HTH_GntR"/>
</dbReference>
<reference evidence="5 6" key="1">
    <citation type="journal article" date="2015" name="Antonie Van Leeuwenhoek">
        <title>Streptomyces klenkii sp. nov., isolated from deep marine sediment.</title>
        <authorList>
            <person name="Veyisoglu A."/>
            <person name="Sahin N."/>
        </authorList>
    </citation>
    <scope>NUCLEOTIDE SEQUENCE [LARGE SCALE GENOMIC DNA]</scope>
    <source>
        <strain evidence="5 6">KCTC 29202</strain>
    </source>
</reference>
<dbReference type="RefSeq" id="WP_120755318.1">
    <property type="nucleotide sequence ID" value="NZ_RBAM01000004.1"/>
</dbReference>
<dbReference type="Pfam" id="PF00392">
    <property type="entry name" value="GntR"/>
    <property type="match status" value="1"/>
</dbReference>
<dbReference type="PANTHER" id="PTHR44846">
    <property type="entry name" value="MANNOSYL-D-GLYCERATE TRANSPORT/METABOLISM SYSTEM REPRESSOR MNGR-RELATED"/>
    <property type="match status" value="1"/>
</dbReference>
<evidence type="ECO:0000256" key="3">
    <source>
        <dbReference type="ARBA" id="ARBA00023163"/>
    </source>
</evidence>
<dbReference type="AlphaFoldDB" id="A0A3B0BPV2"/>
<keyword evidence="1" id="KW-0805">Transcription regulation</keyword>
<dbReference type="PROSITE" id="PS50949">
    <property type="entry name" value="HTH_GNTR"/>
    <property type="match status" value="1"/>
</dbReference>
<dbReference type="OrthoDB" id="4537656at2"/>
<evidence type="ECO:0000256" key="2">
    <source>
        <dbReference type="ARBA" id="ARBA00023125"/>
    </source>
</evidence>
<name>A0A3B0BPV2_9ACTN</name>
<keyword evidence="3" id="KW-0804">Transcription</keyword>
<keyword evidence="6" id="KW-1185">Reference proteome</keyword>
<dbReference type="InterPro" id="IPR011663">
    <property type="entry name" value="UTRA"/>
</dbReference>
<dbReference type="InterPro" id="IPR028978">
    <property type="entry name" value="Chorismate_lyase_/UTRA_dom_sf"/>
</dbReference>
<evidence type="ECO:0000259" key="4">
    <source>
        <dbReference type="PROSITE" id="PS50949"/>
    </source>
</evidence>
<protein>
    <submittedName>
        <fullName evidence="5">GntR family transcriptional regulator</fullName>
    </submittedName>
</protein>
<dbReference type="Gene3D" id="3.40.1410.10">
    <property type="entry name" value="Chorismate lyase-like"/>
    <property type="match status" value="1"/>
</dbReference>
<dbReference type="SUPFAM" id="SSF64288">
    <property type="entry name" value="Chorismate lyase-like"/>
    <property type="match status" value="1"/>
</dbReference>
<organism evidence="5 6">
    <name type="scientific">Streptomyces klenkii</name>
    <dbReference type="NCBI Taxonomy" id="1420899"/>
    <lineage>
        <taxon>Bacteria</taxon>
        <taxon>Bacillati</taxon>
        <taxon>Actinomycetota</taxon>
        <taxon>Actinomycetes</taxon>
        <taxon>Kitasatosporales</taxon>
        <taxon>Streptomycetaceae</taxon>
        <taxon>Streptomyces</taxon>
    </lineage>
</organism>
<dbReference type="Pfam" id="PF07702">
    <property type="entry name" value="UTRA"/>
    <property type="match status" value="1"/>
</dbReference>
<dbReference type="SUPFAM" id="SSF46785">
    <property type="entry name" value="Winged helix' DNA-binding domain"/>
    <property type="match status" value="1"/>
</dbReference>
<keyword evidence="2" id="KW-0238">DNA-binding</keyword>
<gene>
    <name evidence="5" type="ORF">D7231_12295</name>
</gene>
<evidence type="ECO:0000313" key="6">
    <source>
        <dbReference type="Proteomes" id="UP000270343"/>
    </source>
</evidence>
<dbReference type="Proteomes" id="UP000270343">
    <property type="component" value="Unassembled WGS sequence"/>
</dbReference>
<proteinExistence type="predicted"/>
<dbReference type="SMART" id="SM00345">
    <property type="entry name" value="HTH_GNTR"/>
    <property type="match status" value="1"/>
</dbReference>
<dbReference type="GO" id="GO:0045892">
    <property type="term" value="P:negative regulation of DNA-templated transcription"/>
    <property type="evidence" value="ECO:0007669"/>
    <property type="project" value="TreeGrafter"/>
</dbReference>
<accession>A0A3B0BPV2</accession>
<dbReference type="Gene3D" id="1.10.10.10">
    <property type="entry name" value="Winged helix-like DNA-binding domain superfamily/Winged helix DNA-binding domain"/>
    <property type="match status" value="1"/>
</dbReference>
<evidence type="ECO:0000313" key="5">
    <source>
        <dbReference type="EMBL" id="RKN74611.1"/>
    </source>
</evidence>
<dbReference type="InterPro" id="IPR050679">
    <property type="entry name" value="Bact_HTH_transcr_reg"/>
</dbReference>
<dbReference type="InterPro" id="IPR036388">
    <property type="entry name" value="WH-like_DNA-bd_sf"/>
</dbReference>
<dbReference type="InterPro" id="IPR036390">
    <property type="entry name" value="WH_DNA-bd_sf"/>
</dbReference>
<dbReference type="EMBL" id="RBAM01000004">
    <property type="protein sequence ID" value="RKN74611.1"/>
    <property type="molecule type" value="Genomic_DNA"/>
</dbReference>
<dbReference type="PANTHER" id="PTHR44846:SF17">
    <property type="entry name" value="GNTR-FAMILY TRANSCRIPTIONAL REGULATOR"/>
    <property type="match status" value="1"/>
</dbReference>